<accession>A0A9P4UTX8</accession>
<proteinExistence type="predicted"/>
<name>A0A9P4UTX8_9PLEO</name>
<dbReference type="AlphaFoldDB" id="A0A9P4UTX8"/>
<dbReference type="EMBL" id="ML996427">
    <property type="protein sequence ID" value="KAF2726599.1"/>
    <property type="molecule type" value="Genomic_DNA"/>
</dbReference>
<reference evidence="1" key="1">
    <citation type="journal article" date="2020" name="Stud. Mycol.">
        <title>101 Dothideomycetes genomes: a test case for predicting lifestyles and emergence of pathogens.</title>
        <authorList>
            <person name="Haridas S."/>
            <person name="Albert R."/>
            <person name="Binder M."/>
            <person name="Bloem J."/>
            <person name="Labutti K."/>
            <person name="Salamov A."/>
            <person name="Andreopoulos B."/>
            <person name="Baker S."/>
            <person name="Barry K."/>
            <person name="Bills G."/>
            <person name="Bluhm B."/>
            <person name="Cannon C."/>
            <person name="Castanera R."/>
            <person name="Culley D."/>
            <person name="Daum C."/>
            <person name="Ezra D."/>
            <person name="Gonzalez J."/>
            <person name="Henrissat B."/>
            <person name="Kuo A."/>
            <person name="Liang C."/>
            <person name="Lipzen A."/>
            <person name="Lutzoni F."/>
            <person name="Magnuson J."/>
            <person name="Mondo S."/>
            <person name="Nolan M."/>
            <person name="Ohm R."/>
            <person name="Pangilinan J."/>
            <person name="Park H.-J."/>
            <person name="Ramirez L."/>
            <person name="Alfaro M."/>
            <person name="Sun H."/>
            <person name="Tritt A."/>
            <person name="Yoshinaga Y."/>
            <person name="Zwiers L.-H."/>
            <person name="Turgeon B."/>
            <person name="Goodwin S."/>
            <person name="Spatafora J."/>
            <person name="Crous P."/>
            <person name="Grigoriev I."/>
        </authorList>
    </citation>
    <scope>NUCLEOTIDE SEQUENCE</scope>
    <source>
        <strain evidence="1">CBS 125425</strain>
    </source>
</reference>
<dbReference type="OrthoDB" id="4508185at2759"/>
<dbReference type="Proteomes" id="UP000799444">
    <property type="component" value="Unassembled WGS sequence"/>
</dbReference>
<evidence type="ECO:0000313" key="2">
    <source>
        <dbReference type="Proteomes" id="UP000799444"/>
    </source>
</evidence>
<keyword evidence="2" id="KW-1185">Reference proteome</keyword>
<gene>
    <name evidence="1" type="ORF">EJ04DRAFT_453019</name>
</gene>
<sequence>MSSLSETSGTITIVMPLDTDAGSMNSMLFPAPVPMITTTGLFCCIMACSAGSCTLRNSACLPTNCFSASLVSTSFIIFHRRYSSWIASLRTAAACVPFLGLLSSVDGICRNECHSVLTSLKLARFCSVLKSPSVIGRPYIIPPIFELCPVCRSNASSSTSDSSLFAWTVVFTASLL</sequence>
<evidence type="ECO:0000313" key="1">
    <source>
        <dbReference type="EMBL" id="KAF2726599.1"/>
    </source>
</evidence>
<protein>
    <submittedName>
        <fullName evidence="1">Uncharacterized protein</fullName>
    </submittedName>
</protein>
<comment type="caution">
    <text evidence="1">The sequence shown here is derived from an EMBL/GenBank/DDBJ whole genome shotgun (WGS) entry which is preliminary data.</text>
</comment>
<organism evidence="1 2">
    <name type="scientific">Polyplosphaeria fusca</name>
    <dbReference type="NCBI Taxonomy" id="682080"/>
    <lineage>
        <taxon>Eukaryota</taxon>
        <taxon>Fungi</taxon>
        <taxon>Dikarya</taxon>
        <taxon>Ascomycota</taxon>
        <taxon>Pezizomycotina</taxon>
        <taxon>Dothideomycetes</taxon>
        <taxon>Pleosporomycetidae</taxon>
        <taxon>Pleosporales</taxon>
        <taxon>Tetraplosphaeriaceae</taxon>
        <taxon>Polyplosphaeria</taxon>
    </lineage>
</organism>